<organism evidence="1 2">
    <name type="scientific">Dehalococcoides mccartyi</name>
    <dbReference type="NCBI Taxonomy" id="61435"/>
    <lineage>
        <taxon>Bacteria</taxon>
        <taxon>Bacillati</taxon>
        <taxon>Chloroflexota</taxon>
        <taxon>Dehalococcoidia</taxon>
        <taxon>Dehalococcoidales</taxon>
        <taxon>Dehalococcoidaceae</taxon>
        <taxon>Dehalococcoides</taxon>
    </lineage>
</organism>
<protein>
    <submittedName>
        <fullName evidence="1">Uncharacterized protein</fullName>
    </submittedName>
</protein>
<evidence type="ECO:0000313" key="1">
    <source>
        <dbReference type="EMBL" id="RAL70118.1"/>
    </source>
</evidence>
<gene>
    <name evidence="1" type="ORF">C1G86_1443</name>
</gene>
<dbReference type="EMBL" id="QGLD01000016">
    <property type="protein sequence ID" value="RAL70118.1"/>
    <property type="molecule type" value="Genomic_DNA"/>
</dbReference>
<name>A0A328ER60_9CHLR</name>
<dbReference type="Proteomes" id="UP000248786">
    <property type="component" value="Unassembled WGS sequence"/>
</dbReference>
<comment type="caution">
    <text evidence="1">The sequence shown here is derived from an EMBL/GenBank/DDBJ whole genome shotgun (WGS) entry which is preliminary data.</text>
</comment>
<sequence>MHQTLFYIDEIRALINVDKELKLKEIEFRQSLLPDDLLRKFIRNSHCELCS</sequence>
<evidence type="ECO:0000313" key="2">
    <source>
        <dbReference type="Proteomes" id="UP000248786"/>
    </source>
</evidence>
<reference evidence="1 2" key="1">
    <citation type="submission" date="2018-05" db="EMBL/GenBank/DDBJ databases">
        <title>Draft genome sequences of Dehalococcoides mccartyi strains RC and KS.</title>
        <authorList>
            <person name="Higgins S.A."/>
            <person name="Padilla-Crespo E."/>
            <person name="Loeffler F.E."/>
        </authorList>
    </citation>
    <scope>NUCLEOTIDE SEQUENCE [LARGE SCALE GENOMIC DNA]</scope>
    <source>
        <strain evidence="1 2">KS</strain>
    </source>
</reference>
<accession>A0A328ER60</accession>
<dbReference type="AlphaFoldDB" id="A0A328ER60"/>
<proteinExistence type="predicted"/>